<dbReference type="PANTHER" id="PTHR10696:SF54">
    <property type="entry name" value="FAMILY OXIDOREDUCTASE, PUTATIVE (AFU_ORTHOLOGUE AFUA_4G13850)-RELATED"/>
    <property type="match status" value="1"/>
</dbReference>
<dbReference type="Pfam" id="PF02668">
    <property type="entry name" value="TauD"/>
    <property type="match status" value="1"/>
</dbReference>
<dbReference type="InterPro" id="IPR042098">
    <property type="entry name" value="TauD-like_sf"/>
</dbReference>
<evidence type="ECO:0000256" key="1">
    <source>
        <dbReference type="ARBA" id="ARBA00023002"/>
    </source>
</evidence>
<organism evidence="4 5">
    <name type="scientific">Fonsecaea monophora</name>
    <dbReference type="NCBI Taxonomy" id="254056"/>
    <lineage>
        <taxon>Eukaryota</taxon>
        <taxon>Fungi</taxon>
        <taxon>Dikarya</taxon>
        <taxon>Ascomycota</taxon>
        <taxon>Pezizomycotina</taxon>
        <taxon>Eurotiomycetes</taxon>
        <taxon>Chaetothyriomycetidae</taxon>
        <taxon>Chaetothyriales</taxon>
        <taxon>Herpotrichiellaceae</taxon>
        <taxon>Fonsecaea</taxon>
    </lineage>
</organism>
<accession>A0A177FH16</accession>
<keyword evidence="1" id="KW-0560">Oxidoreductase</keyword>
<gene>
    <name evidence="4" type="ORF">AYO21_02630</name>
</gene>
<name>A0A177FH16_9EURO</name>
<dbReference type="SUPFAM" id="SSF51197">
    <property type="entry name" value="Clavaminate synthase-like"/>
    <property type="match status" value="1"/>
</dbReference>
<dbReference type="InterPro" id="IPR003819">
    <property type="entry name" value="TauD/TfdA-like"/>
</dbReference>
<protein>
    <recommendedName>
        <fullName evidence="3">TauD/TfdA-like domain-containing protein</fullName>
    </recommendedName>
</protein>
<feature type="region of interest" description="Disordered" evidence="2">
    <location>
        <begin position="363"/>
        <end position="389"/>
    </location>
</feature>
<evidence type="ECO:0000259" key="3">
    <source>
        <dbReference type="Pfam" id="PF02668"/>
    </source>
</evidence>
<evidence type="ECO:0000313" key="4">
    <source>
        <dbReference type="EMBL" id="OAG43011.1"/>
    </source>
</evidence>
<reference evidence="4 5" key="1">
    <citation type="submission" date="2016-03" db="EMBL/GenBank/DDBJ databases">
        <title>Draft genome sequence of the Fonsecaea monophora CBS 269.37.</title>
        <authorList>
            <person name="Bombassaro A."/>
            <person name="Vinicius W.A."/>
            <person name="De Hoog S."/>
            <person name="Sun J."/>
            <person name="Souza E.M."/>
            <person name="Raittz R.T."/>
            <person name="Costa F."/>
            <person name="Leao A.C."/>
            <person name="Tadra-Sfeir M.Z."/>
            <person name="Baura V."/>
            <person name="Balsanelli E."/>
            <person name="Pedrosa F.O."/>
            <person name="Moreno L.F."/>
            <person name="Steffens M.B."/>
            <person name="Xi L."/>
            <person name="Bocca A.L."/>
            <person name="Felipe M.S."/>
            <person name="Teixeira M."/>
            <person name="Telles Filho F.Q."/>
            <person name="Azevedo C.M."/>
            <person name="Gomes R."/>
            <person name="Vicente V.A."/>
        </authorList>
    </citation>
    <scope>NUCLEOTIDE SEQUENCE [LARGE SCALE GENOMIC DNA]</scope>
    <source>
        <strain evidence="4 5">CBS 269.37</strain>
    </source>
</reference>
<keyword evidence="5" id="KW-1185">Reference proteome</keyword>
<dbReference type="Proteomes" id="UP000077002">
    <property type="component" value="Unassembled WGS sequence"/>
</dbReference>
<feature type="domain" description="TauD/TfdA-like" evidence="3">
    <location>
        <begin position="105"/>
        <end position="335"/>
    </location>
</feature>
<dbReference type="OrthoDB" id="272271at2759"/>
<dbReference type="Gene3D" id="3.60.130.10">
    <property type="entry name" value="Clavaminate synthase-like"/>
    <property type="match status" value="1"/>
</dbReference>
<dbReference type="RefSeq" id="XP_022514963.1">
    <property type="nucleotide sequence ID" value="XM_022652607.1"/>
</dbReference>
<comment type="caution">
    <text evidence="4">The sequence shown here is derived from an EMBL/GenBank/DDBJ whole genome shotgun (WGS) entry which is preliminary data.</text>
</comment>
<evidence type="ECO:0000256" key="2">
    <source>
        <dbReference type="SAM" id="MobiDB-lite"/>
    </source>
</evidence>
<evidence type="ECO:0000313" key="5">
    <source>
        <dbReference type="Proteomes" id="UP000077002"/>
    </source>
</evidence>
<dbReference type="EMBL" id="LVKK01000012">
    <property type="protein sequence ID" value="OAG43011.1"/>
    <property type="molecule type" value="Genomic_DNA"/>
</dbReference>
<proteinExistence type="predicted"/>
<dbReference type="GeneID" id="34597804"/>
<sequence length="389" mass="43475">MATAATLHSVSTLQYVPSLEDRLRHTLHPLAIARSDSEQLPDGFPSHINSPLAWDSGDMSSRKQEWTLKLSTDDIASIEDALAGFKELEIPWRDLSPRSFVVSEDLRKRLENAATEIHGAPGFVLIRGLDPARYSVEDCIMIQAGLTSYIGSTRGYNGPSGADVLSDDIVSPTFTNKAMTMHTDLGDVVSLFTVNRGSEGGSFRLVSSATVYNKLAASNPGVLRTLSEDFVFDTLHPEVPSYKKPLLHYHDGKVILQSFRRPFTGFGNTKRSTELPPLSEKQIFALNELYFQAIDLSMKIDFQNGDLLLFHNMALLHSRDTYTPDESSPRHLLKMFVRSESLGWNIPPVLEDQWEELYGSRTVPRQEDFPPEPPIHAKRVPYSGWSQNG</sequence>
<dbReference type="AlphaFoldDB" id="A0A177FH16"/>
<dbReference type="InterPro" id="IPR050411">
    <property type="entry name" value="AlphaKG_dependent_hydroxylases"/>
</dbReference>
<dbReference type="GO" id="GO:0016491">
    <property type="term" value="F:oxidoreductase activity"/>
    <property type="evidence" value="ECO:0007669"/>
    <property type="project" value="UniProtKB-KW"/>
</dbReference>
<dbReference type="PANTHER" id="PTHR10696">
    <property type="entry name" value="GAMMA-BUTYROBETAINE HYDROXYLASE-RELATED"/>
    <property type="match status" value="1"/>
</dbReference>